<dbReference type="SUPFAM" id="SSF160945">
    <property type="entry name" value="PH0156-like"/>
    <property type="match status" value="1"/>
</dbReference>
<reference evidence="1" key="1">
    <citation type="submission" date="2020-01" db="EMBL/GenBank/DDBJ databases">
        <authorList>
            <person name="Meier V. D."/>
            <person name="Meier V D."/>
        </authorList>
    </citation>
    <scope>NUCLEOTIDE SEQUENCE</scope>
    <source>
        <strain evidence="1">HLG_WM_MAG_05</strain>
    </source>
</reference>
<dbReference type="EMBL" id="CACVAU010000043">
    <property type="protein sequence ID" value="CAA6813839.1"/>
    <property type="molecule type" value="Genomic_DNA"/>
</dbReference>
<dbReference type="AlphaFoldDB" id="A0A6S6STH2"/>
<accession>A0A6S6STH2</accession>
<gene>
    <name evidence="1" type="ORF">HELGO_WM15755</name>
</gene>
<name>A0A6S6STH2_9BACT</name>
<organism evidence="1">
    <name type="scientific">uncultured Sulfurovum sp</name>
    <dbReference type="NCBI Taxonomy" id="269237"/>
    <lineage>
        <taxon>Bacteria</taxon>
        <taxon>Pseudomonadati</taxon>
        <taxon>Campylobacterota</taxon>
        <taxon>Epsilonproteobacteria</taxon>
        <taxon>Campylobacterales</taxon>
        <taxon>Sulfurovaceae</taxon>
        <taxon>Sulfurovum</taxon>
        <taxon>environmental samples</taxon>
    </lineage>
</organism>
<dbReference type="InterPro" id="IPR024508">
    <property type="entry name" value="DUF3226"/>
</dbReference>
<evidence type="ECO:0000313" key="1">
    <source>
        <dbReference type="EMBL" id="CAA6813839.1"/>
    </source>
</evidence>
<protein>
    <submittedName>
        <fullName evidence="1">Uncharacterized protein</fullName>
    </submittedName>
</protein>
<proteinExistence type="predicted"/>
<dbReference type="Gene3D" id="3.40.50.10620">
    <property type="entry name" value="PH0156-like domains"/>
    <property type="match status" value="1"/>
</dbReference>
<dbReference type="Pfam" id="PF11536">
    <property type="entry name" value="DUF3226"/>
    <property type="match status" value="1"/>
</dbReference>
<sequence>MKIILVEGITDVNLVRYIYSKMDEKYHFDDFEASKRGRIVTFKNNYKQNLVIINLKGQDNLGFALQEIIKPMESEIIKLGIITDADQNFELSPKAVTDAIEHTKLDKTKTHSFLTPNNQDLGNLETLLLSSLDRENIPQLQCFKHYKECLKKDILNIEQRAINKHEVEAYIKFSEQPRNKNQAQFSFIDKGKETGL</sequence>